<evidence type="ECO:0000256" key="1">
    <source>
        <dbReference type="SAM" id="MobiDB-lite"/>
    </source>
</evidence>
<feature type="region of interest" description="Disordered" evidence="1">
    <location>
        <begin position="1"/>
        <end position="37"/>
    </location>
</feature>
<keyword evidence="3" id="KW-1185">Reference proteome</keyword>
<dbReference type="Proteomes" id="UP000596660">
    <property type="component" value="Unplaced"/>
</dbReference>
<dbReference type="Gramene" id="AUR62042254-RA">
    <property type="protein sequence ID" value="AUR62042254-RA:cds"/>
    <property type="gene ID" value="AUR62042254"/>
</dbReference>
<evidence type="ECO:0000313" key="2">
    <source>
        <dbReference type="EnsemblPlants" id="AUR62042254-RA:cds"/>
    </source>
</evidence>
<organism evidence="2 3">
    <name type="scientific">Chenopodium quinoa</name>
    <name type="common">Quinoa</name>
    <dbReference type="NCBI Taxonomy" id="63459"/>
    <lineage>
        <taxon>Eukaryota</taxon>
        <taxon>Viridiplantae</taxon>
        <taxon>Streptophyta</taxon>
        <taxon>Embryophyta</taxon>
        <taxon>Tracheophyta</taxon>
        <taxon>Spermatophyta</taxon>
        <taxon>Magnoliopsida</taxon>
        <taxon>eudicotyledons</taxon>
        <taxon>Gunneridae</taxon>
        <taxon>Pentapetalae</taxon>
        <taxon>Caryophyllales</taxon>
        <taxon>Chenopodiaceae</taxon>
        <taxon>Chenopodioideae</taxon>
        <taxon>Atripliceae</taxon>
        <taxon>Chenopodium</taxon>
    </lineage>
</organism>
<sequence length="243" mass="27239">MNSNETESDEEDEDYHASSNSQSVDIDEEGEEEKSSSEVLKGLLVHFLQRDSKKRKSKHNDIGLVKMRKSYGFVDGRSLGEVKDIKCVLGVRVGAEETVVFGDRGVLPLGAKQFWSIHGIPMGENRVPTYVDMECEEELKKVNRIIDMYGAGSTKDTISLVAPSKKKFLKDSFRSGYGGCLVFLLIFYLDHLQRVPVQWGVGEQHPMIPREDEVHDQNDVVDKVLTRIAPRLVTLVEGIVGKA</sequence>
<protein>
    <submittedName>
        <fullName evidence="2">Uncharacterized protein</fullName>
    </submittedName>
</protein>
<proteinExistence type="predicted"/>
<dbReference type="AlphaFoldDB" id="A0A803N8S1"/>
<evidence type="ECO:0000313" key="3">
    <source>
        <dbReference type="Proteomes" id="UP000596660"/>
    </source>
</evidence>
<dbReference type="EnsemblPlants" id="AUR62042254-RA">
    <property type="protein sequence ID" value="AUR62042254-RA:cds"/>
    <property type="gene ID" value="AUR62042254"/>
</dbReference>
<accession>A0A803N8S1</accession>
<reference evidence="2" key="2">
    <citation type="submission" date="2021-03" db="UniProtKB">
        <authorList>
            <consortium name="EnsemblPlants"/>
        </authorList>
    </citation>
    <scope>IDENTIFICATION</scope>
</reference>
<reference evidence="2" key="1">
    <citation type="journal article" date="2017" name="Nature">
        <title>The genome of Chenopodium quinoa.</title>
        <authorList>
            <person name="Jarvis D.E."/>
            <person name="Ho Y.S."/>
            <person name="Lightfoot D.J."/>
            <person name="Schmoeckel S.M."/>
            <person name="Li B."/>
            <person name="Borm T.J.A."/>
            <person name="Ohyanagi H."/>
            <person name="Mineta K."/>
            <person name="Michell C.T."/>
            <person name="Saber N."/>
            <person name="Kharbatia N.M."/>
            <person name="Rupper R.R."/>
            <person name="Sharp A.R."/>
            <person name="Dally N."/>
            <person name="Boughton B.A."/>
            <person name="Woo Y.H."/>
            <person name="Gao G."/>
            <person name="Schijlen E.G.W.M."/>
            <person name="Guo X."/>
            <person name="Momin A.A."/>
            <person name="Negrao S."/>
            <person name="Al-Babili S."/>
            <person name="Gehring C."/>
            <person name="Roessner U."/>
            <person name="Jung C."/>
            <person name="Murphy K."/>
            <person name="Arold S.T."/>
            <person name="Gojobori T."/>
            <person name="van der Linden C.G."/>
            <person name="van Loo E.N."/>
            <person name="Jellen E.N."/>
            <person name="Maughan P.J."/>
            <person name="Tester M."/>
        </authorList>
    </citation>
    <scope>NUCLEOTIDE SEQUENCE [LARGE SCALE GENOMIC DNA]</scope>
    <source>
        <strain evidence="2">cv. PI 614886</strain>
    </source>
</reference>
<feature type="compositionally biased region" description="Acidic residues" evidence="1">
    <location>
        <begin position="1"/>
        <end position="14"/>
    </location>
</feature>
<name>A0A803N8S1_CHEQI</name>